<comment type="caution">
    <text evidence="2">The sequence shown here is derived from an EMBL/GenBank/DDBJ whole genome shotgun (WGS) entry which is preliminary data.</text>
</comment>
<keyword evidence="3" id="KW-1185">Reference proteome</keyword>
<dbReference type="InterPro" id="IPR003347">
    <property type="entry name" value="JmjC_dom"/>
</dbReference>
<feature type="domain" description="JmjC" evidence="1">
    <location>
        <begin position="179"/>
        <end position="333"/>
    </location>
</feature>
<proteinExistence type="predicted"/>
<dbReference type="EMBL" id="CAUJNA010002293">
    <property type="protein sequence ID" value="CAJ1392232.1"/>
    <property type="molecule type" value="Genomic_DNA"/>
</dbReference>
<dbReference type="Gene3D" id="2.60.120.650">
    <property type="entry name" value="Cupin"/>
    <property type="match status" value="1"/>
</dbReference>
<dbReference type="PROSITE" id="PS51184">
    <property type="entry name" value="JMJC"/>
    <property type="match status" value="1"/>
</dbReference>
<organism evidence="2 3">
    <name type="scientific">Effrenium voratum</name>
    <dbReference type="NCBI Taxonomy" id="2562239"/>
    <lineage>
        <taxon>Eukaryota</taxon>
        <taxon>Sar</taxon>
        <taxon>Alveolata</taxon>
        <taxon>Dinophyceae</taxon>
        <taxon>Suessiales</taxon>
        <taxon>Symbiodiniaceae</taxon>
        <taxon>Effrenium</taxon>
    </lineage>
</organism>
<dbReference type="AlphaFoldDB" id="A0AA36N7I4"/>
<sequence>MRSHCLASAILSEHNLLVVAMAAKHRSTACLSIQVACAAAALACMGIPDLRWKAVLFVYLPFRDAEFVQPWLDSYLDLEMWWNPENFKEGEVAEMHVADYSWEKMERLSEGFRKPIVVRGLLNDTRGSQNFLSPQWVESHGDFDMIEAVPRDDFKFAYTYRDVKFSEYVEAIRQGIYRYTNGLDEMVTRYPDIAEDMGLERIGVPQGCRALALFINGGGKGLQWHNANNVNLVGMYRGTKIWDVLDGKYSVFLGVEMVVDPFSTGFNSLKGKSTWDRLPVREVALNPGDVYVNPSWYWHKVRNIPDPETGLVFMNSCRWSDVTASLRAQPALELFRHFGQYTWVHPSLPTVLRWVPFARVVQDGIREAMGWMPRYGEPGYEDDCYSSKVSACERKFAKLGLPTRAER</sequence>
<evidence type="ECO:0000313" key="3">
    <source>
        <dbReference type="Proteomes" id="UP001178507"/>
    </source>
</evidence>
<reference evidence="2" key="1">
    <citation type="submission" date="2023-08" db="EMBL/GenBank/DDBJ databases">
        <authorList>
            <person name="Chen Y."/>
            <person name="Shah S."/>
            <person name="Dougan E. K."/>
            <person name="Thang M."/>
            <person name="Chan C."/>
        </authorList>
    </citation>
    <scope>NUCLEOTIDE SEQUENCE</scope>
</reference>
<gene>
    <name evidence="2" type="ORF">EVOR1521_LOCUS17379</name>
</gene>
<accession>A0AA36N7I4</accession>
<protein>
    <recommendedName>
        <fullName evidence="1">JmjC domain-containing protein</fullName>
    </recommendedName>
</protein>
<name>A0AA36N7I4_9DINO</name>
<evidence type="ECO:0000259" key="1">
    <source>
        <dbReference type="PROSITE" id="PS51184"/>
    </source>
</evidence>
<evidence type="ECO:0000313" key="2">
    <source>
        <dbReference type="EMBL" id="CAJ1392232.1"/>
    </source>
</evidence>
<dbReference type="SUPFAM" id="SSF51197">
    <property type="entry name" value="Clavaminate synthase-like"/>
    <property type="match status" value="1"/>
</dbReference>
<dbReference type="Proteomes" id="UP001178507">
    <property type="component" value="Unassembled WGS sequence"/>
</dbReference>